<reference evidence="1" key="1">
    <citation type="submission" date="2020-08" db="EMBL/GenBank/DDBJ databases">
        <title>Genomic Encyclopedia of Type Strains, Phase IV (KMG-IV): sequencing the most valuable type-strain genomes for metagenomic binning, comparative biology and taxonomic classification.</title>
        <authorList>
            <person name="Goeker M."/>
        </authorList>
    </citation>
    <scope>NUCLEOTIDE SEQUENCE [LARGE SCALE GENOMIC DNA]</scope>
    <source>
        <strain evidence="1">DSM 105720</strain>
    </source>
</reference>
<comment type="caution">
    <text evidence="1">The sequence shown here is derived from an EMBL/GenBank/DDBJ whole genome shotgun (WGS) entry which is preliminary data.</text>
</comment>
<dbReference type="EMBL" id="JACIER010000001">
    <property type="protein sequence ID" value="MBB4042623.1"/>
    <property type="molecule type" value="Genomic_DNA"/>
</dbReference>
<name>A0A840D2U9_9BACE</name>
<proteinExistence type="predicted"/>
<dbReference type="Proteomes" id="UP000560658">
    <property type="component" value="Unassembled WGS sequence"/>
</dbReference>
<keyword evidence="2" id="KW-1185">Reference proteome</keyword>
<evidence type="ECO:0000313" key="2">
    <source>
        <dbReference type="Proteomes" id="UP000560658"/>
    </source>
</evidence>
<accession>A0A840D2U9</accession>
<protein>
    <submittedName>
        <fullName evidence="1">Uncharacterized protein</fullName>
    </submittedName>
</protein>
<dbReference type="RefSeq" id="WP_244978055.1">
    <property type="nucleotide sequence ID" value="NZ_JACIER010000001.1"/>
</dbReference>
<organism evidence="1 2">
    <name type="scientific">Bacteroides reticulotermitis</name>
    <dbReference type="NCBI Taxonomy" id="1133319"/>
    <lineage>
        <taxon>Bacteria</taxon>
        <taxon>Pseudomonadati</taxon>
        <taxon>Bacteroidota</taxon>
        <taxon>Bacteroidia</taxon>
        <taxon>Bacteroidales</taxon>
        <taxon>Bacteroidaceae</taxon>
        <taxon>Bacteroides</taxon>
    </lineage>
</organism>
<sequence length="78" mass="8543">MGDWSLKAELAADRPAAISITNEVTGTAFSYGHQAPTINGVPYQRQQENSSVLYDYVRGAMQVQESADKPVQTTRAVR</sequence>
<evidence type="ECO:0000313" key="1">
    <source>
        <dbReference type="EMBL" id="MBB4042623.1"/>
    </source>
</evidence>
<dbReference type="AlphaFoldDB" id="A0A840D2U9"/>
<gene>
    <name evidence="1" type="ORF">GGR06_000382</name>
</gene>